<dbReference type="SUPFAM" id="SSF52402">
    <property type="entry name" value="Adenine nucleotide alpha hydrolases-like"/>
    <property type="match status" value="2"/>
</dbReference>
<comment type="similarity">
    <text evidence="1">Belongs to the universal stress protein A family.</text>
</comment>
<gene>
    <name evidence="3" type="ORF">GQ466_12735</name>
</gene>
<organism evidence="3 4">
    <name type="scientific">Actinomadura rayongensis</name>
    <dbReference type="NCBI Taxonomy" id="1429076"/>
    <lineage>
        <taxon>Bacteria</taxon>
        <taxon>Bacillati</taxon>
        <taxon>Actinomycetota</taxon>
        <taxon>Actinomycetes</taxon>
        <taxon>Streptosporangiales</taxon>
        <taxon>Thermomonosporaceae</taxon>
        <taxon>Actinomadura</taxon>
    </lineage>
</organism>
<sequence>MTDEQRPRGVVVGYDGSAASETALRWAAREARLRGLPLTVCHAWEIFMAAGPMAFPVADLEAAAREVLSGGAARARALHPDVHAELGRGPAAQILLRAAAGADLLVVGSRGHGGFAGLLLGAVPAQVAGHASCPVVVVRADSPAGDGTVVVGVDGSASSVEALAAAFAVADARGAPLLALLARPAAEASGTFGPPVDADGIAGLAAERLARLLDPWRAEYPNVAVQSEVVTGAPRDVLLAAAKDAGLIVVGSRGTGGFRGLLLGSVSEALLHHAPCPVAVAPARDTTRHERRPEE</sequence>
<dbReference type="Gene3D" id="3.40.50.620">
    <property type="entry name" value="HUPs"/>
    <property type="match status" value="2"/>
</dbReference>
<dbReference type="PANTHER" id="PTHR46553">
    <property type="entry name" value="ADENINE NUCLEOTIDE ALPHA HYDROLASES-LIKE SUPERFAMILY PROTEIN"/>
    <property type="match status" value="1"/>
</dbReference>
<protein>
    <submittedName>
        <fullName evidence="3">Universal stress protein</fullName>
    </submittedName>
</protein>
<keyword evidence="4" id="KW-1185">Reference proteome</keyword>
<dbReference type="OrthoDB" id="3174546at2"/>
<dbReference type="Proteomes" id="UP000431901">
    <property type="component" value="Unassembled WGS sequence"/>
</dbReference>
<accession>A0A6I4WCW6</accession>
<evidence type="ECO:0000259" key="2">
    <source>
        <dbReference type="Pfam" id="PF00582"/>
    </source>
</evidence>
<comment type="caution">
    <text evidence="3">The sequence shown here is derived from an EMBL/GenBank/DDBJ whole genome shotgun (WGS) entry which is preliminary data.</text>
</comment>
<dbReference type="PRINTS" id="PR01438">
    <property type="entry name" value="UNVRSLSTRESS"/>
</dbReference>
<evidence type="ECO:0000313" key="4">
    <source>
        <dbReference type="Proteomes" id="UP000431901"/>
    </source>
</evidence>
<dbReference type="InterPro" id="IPR006015">
    <property type="entry name" value="Universal_stress_UspA"/>
</dbReference>
<dbReference type="RefSeq" id="WP_161103066.1">
    <property type="nucleotide sequence ID" value="NZ_JBHLYI010000001.1"/>
</dbReference>
<dbReference type="Pfam" id="PF00582">
    <property type="entry name" value="Usp"/>
    <property type="match status" value="2"/>
</dbReference>
<proteinExistence type="inferred from homology"/>
<dbReference type="PANTHER" id="PTHR46553:SF3">
    <property type="entry name" value="ADENINE NUCLEOTIDE ALPHA HYDROLASES-LIKE SUPERFAMILY PROTEIN"/>
    <property type="match status" value="1"/>
</dbReference>
<name>A0A6I4WCW6_9ACTN</name>
<dbReference type="InterPro" id="IPR014729">
    <property type="entry name" value="Rossmann-like_a/b/a_fold"/>
</dbReference>
<dbReference type="EMBL" id="WUTW01000002">
    <property type="protein sequence ID" value="MXQ64904.1"/>
    <property type="molecule type" value="Genomic_DNA"/>
</dbReference>
<evidence type="ECO:0000313" key="3">
    <source>
        <dbReference type="EMBL" id="MXQ64904.1"/>
    </source>
</evidence>
<reference evidence="3 4" key="1">
    <citation type="submission" date="2019-12" db="EMBL/GenBank/DDBJ databases">
        <title>Nocardia macrotermitis sp. nov. and Nocardia aurantia sp. nov., isolated from the gut of the fungus growing-termite Macrotermes natalensis.</title>
        <authorList>
            <person name="Christine B."/>
            <person name="Rene B."/>
        </authorList>
    </citation>
    <scope>NUCLEOTIDE SEQUENCE [LARGE SCALE GENOMIC DNA]</scope>
    <source>
        <strain evidence="3 4">DSM 102126</strain>
    </source>
</reference>
<evidence type="ECO:0000256" key="1">
    <source>
        <dbReference type="ARBA" id="ARBA00008791"/>
    </source>
</evidence>
<dbReference type="InterPro" id="IPR006016">
    <property type="entry name" value="UspA"/>
</dbReference>
<feature type="domain" description="UspA" evidence="2">
    <location>
        <begin position="10"/>
        <end position="139"/>
    </location>
</feature>
<dbReference type="AlphaFoldDB" id="A0A6I4WCW6"/>
<feature type="domain" description="UspA" evidence="2">
    <location>
        <begin position="148"/>
        <end position="281"/>
    </location>
</feature>